<gene>
    <name evidence="1" type="ORF">I532_05295</name>
</gene>
<sequence length="258" mass="29314">MTNMVFTDRYQDGWVSKRLVLPLKNIKEAASLTICGRRHEYPENLTLSFYVNGQLLHEEINPTEKFSITVLLPAMMKGVLEIVASDVFVPQEVGLNEDVRQLSFLLDEVKLTGVADLMEPYHHLFSFTPSKKVYFLDEETWDEVAYALPPDYKVPDEDMLRELKEPGKPRECSSASIKGIVYDKFSGAPAALSYVLLLNERKQLITATAVDEYGHYQFDELSDGNYIVVGRSYQYGEQQIRVTLNGDGMVIHIPVLPL</sequence>
<dbReference type="STRING" id="1300222.I532_05295"/>
<evidence type="ECO:0008006" key="3">
    <source>
        <dbReference type="Google" id="ProtNLM"/>
    </source>
</evidence>
<organism evidence="1 2">
    <name type="scientific">Brevibacillus borstelensis AK1</name>
    <dbReference type="NCBI Taxonomy" id="1300222"/>
    <lineage>
        <taxon>Bacteria</taxon>
        <taxon>Bacillati</taxon>
        <taxon>Bacillota</taxon>
        <taxon>Bacilli</taxon>
        <taxon>Bacillales</taxon>
        <taxon>Paenibacillaceae</taxon>
        <taxon>Brevibacillus</taxon>
    </lineage>
</organism>
<dbReference type="AlphaFoldDB" id="M8E294"/>
<dbReference type="RefSeq" id="WP_003386861.1">
    <property type="nucleotide sequence ID" value="NZ_APBN01000002.1"/>
</dbReference>
<comment type="caution">
    <text evidence="1">The sequence shown here is derived from an EMBL/GenBank/DDBJ whole genome shotgun (WGS) entry which is preliminary data.</text>
</comment>
<dbReference type="Proteomes" id="UP000012081">
    <property type="component" value="Unassembled WGS sequence"/>
</dbReference>
<evidence type="ECO:0000313" key="1">
    <source>
        <dbReference type="EMBL" id="EMT53401.1"/>
    </source>
</evidence>
<name>M8E294_9BACL</name>
<proteinExistence type="predicted"/>
<reference evidence="1 2" key="1">
    <citation type="submission" date="2013-03" db="EMBL/GenBank/DDBJ databases">
        <title>Assembly of a new bacterial strain Brevibacillus borstelensis AK1.</title>
        <authorList>
            <person name="Rajan I."/>
            <person name="PoliReddy D."/>
            <person name="Sugumar T."/>
            <person name="Rathinam K."/>
            <person name="Alqarawi S."/>
            <person name="Khalil A.B."/>
            <person name="Sivakumar N."/>
        </authorList>
    </citation>
    <scope>NUCLEOTIDE SEQUENCE [LARGE SCALE GENOMIC DNA]</scope>
    <source>
        <strain evidence="1 2">AK1</strain>
    </source>
</reference>
<accession>M8E294</accession>
<dbReference type="SUPFAM" id="SSF49478">
    <property type="entry name" value="Cna protein B-type domain"/>
    <property type="match status" value="1"/>
</dbReference>
<dbReference type="EMBL" id="APBN01000002">
    <property type="protein sequence ID" value="EMT53401.1"/>
    <property type="molecule type" value="Genomic_DNA"/>
</dbReference>
<evidence type="ECO:0000313" key="2">
    <source>
        <dbReference type="Proteomes" id="UP000012081"/>
    </source>
</evidence>
<keyword evidence="2" id="KW-1185">Reference proteome</keyword>
<protein>
    <recommendedName>
        <fullName evidence="3">Carboxypeptidase regulatory-like domain-containing protein</fullName>
    </recommendedName>
</protein>
<dbReference type="PATRIC" id="fig|1300222.3.peg.1084"/>
<dbReference type="OrthoDB" id="2680623at2"/>